<evidence type="ECO:0000313" key="3">
    <source>
        <dbReference type="Proteomes" id="UP000255297"/>
    </source>
</evidence>
<organism evidence="2 3">
    <name type="scientific">Legionella wadsworthii</name>
    <dbReference type="NCBI Taxonomy" id="28088"/>
    <lineage>
        <taxon>Bacteria</taxon>
        <taxon>Pseudomonadati</taxon>
        <taxon>Pseudomonadota</taxon>
        <taxon>Gammaproteobacteria</taxon>
        <taxon>Legionellales</taxon>
        <taxon>Legionellaceae</taxon>
        <taxon>Legionella</taxon>
    </lineage>
</organism>
<keyword evidence="1" id="KW-0812">Transmembrane</keyword>
<dbReference type="EMBL" id="UGPB01000001">
    <property type="protein sequence ID" value="STY31839.1"/>
    <property type="molecule type" value="Genomic_DNA"/>
</dbReference>
<evidence type="ECO:0000256" key="1">
    <source>
        <dbReference type="SAM" id="Phobius"/>
    </source>
</evidence>
<name>A0A378LYC6_9GAMM</name>
<evidence type="ECO:0008006" key="4">
    <source>
        <dbReference type="Google" id="ProtNLM"/>
    </source>
</evidence>
<protein>
    <recommendedName>
        <fullName evidence="4">Transmembrane protein</fullName>
    </recommendedName>
</protein>
<dbReference type="OrthoDB" id="5653342at2"/>
<accession>A0A378LYC6</accession>
<feature type="transmembrane region" description="Helical" evidence="1">
    <location>
        <begin position="208"/>
        <end position="231"/>
    </location>
</feature>
<dbReference type="AlphaFoldDB" id="A0A378LYC6"/>
<reference evidence="2 3" key="1">
    <citation type="submission" date="2018-06" db="EMBL/GenBank/DDBJ databases">
        <authorList>
            <consortium name="Pathogen Informatics"/>
            <person name="Doyle S."/>
        </authorList>
    </citation>
    <scope>NUCLEOTIDE SEQUENCE [LARGE SCALE GENOMIC DNA]</scope>
    <source>
        <strain evidence="2 3">NCTC11532</strain>
    </source>
</reference>
<evidence type="ECO:0000313" key="2">
    <source>
        <dbReference type="EMBL" id="STY31839.1"/>
    </source>
</evidence>
<keyword evidence="1" id="KW-0472">Membrane</keyword>
<dbReference type="RefSeq" id="WP_051635587.1">
    <property type="nucleotide sequence ID" value="NZ_CAAAIS010000014.1"/>
</dbReference>
<dbReference type="Proteomes" id="UP000255297">
    <property type="component" value="Unassembled WGS sequence"/>
</dbReference>
<feature type="transmembrane region" description="Helical" evidence="1">
    <location>
        <begin position="7"/>
        <end position="29"/>
    </location>
</feature>
<gene>
    <name evidence="2" type="ORF">NCTC11532_03094</name>
</gene>
<keyword evidence="3" id="KW-1185">Reference proteome</keyword>
<keyword evidence="1" id="KW-1133">Transmembrane helix</keyword>
<feature type="transmembrane region" description="Helical" evidence="1">
    <location>
        <begin position="35"/>
        <end position="58"/>
    </location>
</feature>
<sequence length="324" mass="36192">MILKSALNGIGTGAGVAWPFFGILFAVVGGSVASFLSLALGIVSITLFISVGFLIFYLSYQEQKTLEQEFQQQFIKNKTKLSIDILDYIKSIEQIYYYENPDLSFNEFFKIKLDRDLIQIGRMDKTSSLYKILSIMKEEYESNQSLPKSECILQRIAHLSEDQPVPLYTKITPSFCAFVGAFGSLAGCSAGISGLLTGIGVFTSFAAFPLLGCGILAFALITATLLAYEVFLSSEEDFTKKQNNKMMKEMHQQLSKATLERLINTTYASKSLLTPGENEQISDQKNQNMPTCLFTLIKPGISFFNHEKMNPLLNHTVYDAYYSL</sequence>
<proteinExistence type="predicted"/>
<feature type="transmembrane region" description="Helical" evidence="1">
    <location>
        <begin position="175"/>
        <end position="202"/>
    </location>
</feature>